<gene>
    <name evidence="2" type="ORF">F4561_000410</name>
</gene>
<feature type="region of interest" description="Disordered" evidence="1">
    <location>
        <begin position="1"/>
        <end position="47"/>
    </location>
</feature>
<dbReference type="EMBL" id="JACHJT010000001">
    <property type="protein sequence ID" value="MBB4929590.1"/>
    <property type="molecule type" value="Genomic_DNA"/>
</dbReference>
<protein>
    <submittedName>
        <fullName evidence="2">Uncharacterized protein</fullName>
    </submittedName>
</protein>
<keyword evidence="3" id="KW-1185">Reference proteome</keyword>
<comment type="caution">
    <text evidence="2">The sequence shown here is derived from an EMBL/GenBank/DDBJ whole genome shotgun (WGS) entry which is preliminary data.</text>
</comment>
<evidence type="ECO:0000313" key="2">
    <source>
        <dbReference type="EMBL" id="MBB4929590.1"/>
    </source>
</evidence>
<accession>A0A7W7RCP7</accession>
<evidence type="ECO:0000313" key="3">
    <source>
        <dbReference type="Proteomes" id="UP000523007"/>
    </source>
</evidence>
<reference evidence="2 3" key="1">
    <citation type="submission" date="2020-08" db="EMBL/GenBank/DDBJ databases">
        <title>Sequencing the genomes of 1000 actinobacteria strains.</title>
        <authorList>
            <person name="Klenk H.-P."/>
        </authorList>
    </citation>
    <scope>NUCLEOTIDE SEQUENCE [LARGE SCALE GENOMIC DNA]</scope>
    <source>
        <strain evidence="2 3">DSM 102030</strain>
    </source>
</reference>
<dbReference type="AlphaFoldDB" id="A0A7W7RCP7"/>
<sequence>MPRTPSGELTGLEPVEPGPGGIANWRPGHTQPPPPPAPGELNRYVSASAGGKDMFEYGGVLRKP</sequence>
<evidence type="ECO:0000256" key="1">
    <source>
        <dbReference type="SAM" id="MobiDB-lite"/>
    </source>
</evidence>
<proteinExistence type="predicted"/>
<organism evidence="2 3">
    <name type="scientific">Lipingzhangella halophila</name>
    <dbReference type="NCBI Taxonomy" id="1783352"/>
    <lineage>
        <taxon>Bacteria</taxon>
        <taxon>Bacillati</taxon>
        <taxon>Actinomycetota</taxon>
        <taxon>Actinomycetes</taxon>
        <taxon>Streptosporangiales</taxon>
        <taxon>Nocardiopsidaceae</taxon>
        <taxon>Lipingzhangella</taxon>
    </lineage>
</organism>
<dbReference type="Proteomes" id="UP000523007">
    <property type="component" value="Unassembled WGS sequence"/>
</dbReference>
<dbReference type="RefSeq" id="WP_184574200.1">
    <property type="nucleotide sequence ID" value="NZ_JACHJT010000001.1"/>
</dbReference>
<name>A0A7W7RCP7_9ACTN</name>